<gene>
    <name evidence="3" type="ordered locus">TEQUI_0137</name>
</gene>
<dbReference type="PIRSF" id="PIRSF037112">
    <property type="entry name" value="Antirestriction_ArdC"/>
    <property type="match status" value="1"/>
</dbReference>
<dbReference type="InterPro" id="IPR017113">
    <property type="entry name" value="Antirestriction_ArdC"/>
</dbReference>
<dbReference type="EMBL" id="CP002456">
    <property type="protein sequence ID" value="ADU91093.1"/>
    <property type="molecule type" value="Genomic_DNA"/>
</dbReference>
<dbReference type="GO" id="GO:0003697">
    <property type="term" value="F:single-stranded DNA binding"/>
    <property type="evidence" value="ECO:0007669"/>
    <property type="project" value="InterPro"/>
</dbReference>
<protein>
    <submittedName>
        <fullName evidence="3">Toprim subdomain protein</fullName>
    </submittedName>
</protein>
<reference evidence="3 4" key="1">
    <citation type="journal article" date="2011" name="J. Bacteriol.">
        <title>Genome sequence of Taylorella equigenitalis MCE9, the causative agent of contagious equine metritis.</title>
        <authorList>
            <person name="Hebert L."/>
            <person name="Moumen B."/>
            <person name="Duquesne F."/>
            <person name="Breuil M.F."/>
            <person name="Laugier C."/>
            <person name="Batto J.M."/>
            <person name="Renault P."/>
            <person name="Petry S."/>
        </authorList>
    </citation>
    <scope>NUCLEOTIDE SEQUENCE [LARGE SCALE GENOMIC DNA]</scope>
    <source>
        <strain evidence="3 4">MCE9</strain>
    </source>
</reference>
<accession>A0A654KF91</accession>
<name>A0A654KF91_TAYEM</name>
<sequence length="321" mass="37843">MASIKEKKDDYIDRLVEVLSKQIEKSNAPWQKEWTGTENTMPVNAKEQKYRGTNMLNLYVMQDEKGYTDNRYYTFNEIKKNGWKLTKGAKAEQIFFYSAIEKETKKEIDSYSPNYEDRVNEEGKKERIFVLRLYSVFNASLIEGVPERPPVEKYEWDKIDEVENIINGAKEDGLKIFNEYSDDCYYNLRDDEVHMALENQFKTPQSYYATLLHEIGHSTGHPNRLNRDLSGRFGSESYAKEELRAEISSWLVNMELGLGHDPSRHASYVKDWQKSIKDDKNFLKEAIIDAEKIKQRVMKYGRVYERENSKTHEEKSQELVM</sequence>
<evidence type="ECO:0000313" key="4">
    <source>
        <dbReference type="Proteomes" id="UP000007472"/>
    </source>
</evidence>
<organism evidence="3 4">
    <name type="scientific">Taylorella equigenitalis (strain MCE9)</name>
    <dbReference type="NCBI Taxonomy" id="937774"/>
    <lineage>
        <taxon>Bacteria</taxon>
        <taxon>Pseudomonadati</taxon>
        <taxon>Pseudomonadota</taxon>
        <taxon>Betaproteobacteria</taxon>
        <taxon>Burkholderiales</taxon>
        <taxon>Alcaligenaceae</taxon>
        <taxon>Taylorella</taxon>
    </lineage>
</organism>
<dbReference type="KEGG" id="teq:TEQUI_0137"/>
<dbReference type="Pfam" id="PF18818">
    <property type="entry name" value="MPTase-PolyVal"/>
    <property type="match status" value="1"/>
</dbReference>
<dbReference type="Pfam" id="PF08401">
    <property type="entry name" value="ArdcN"/>
    <property type="match status" value="1"/>
</dbReference>
<evidence type="ECO:0000259" key="1">
    <source>
        <dbReference type="Pfam" id="PF08401"/>
    </source>
</evidence>
<dbReference type="AlphaFoldDB" id="A0A654KF91"/>
<dbReference type="InterPro" id="IPR041459">
    <property type="entry name" value="MPTase-PolyVal"/>
</dbReference>
<evidence type="ECO:0000259" key="2">
    <source>
        <dbReference type="Pfam" id="PF18818"/>
    </source>
</evidence>
<feature type="domain" description="Polyvalent protein metallopeptidase" evidence="2">
    <location>
        <begin position="172"/>
        <end position="286"/>
    </location>
</feature>
<proteinExistence type="predicted"/>
<dbReference type="Proteomes" id="UP000007472">
    <property type="component" value="Chromosome"/>
</dbReference>
<feature type="domain" description="N-terminal" evidence="1">
    <location>
        <begin position="10"/>
        <end position="137"/>
    </location>
</feature>
<evidence type="ECO:0000313" key="3">
    <source>
        <dbReference type="EMBL" id="ADU91093.1"/>
    </source>
</evidence>
<dbReference type="InterPro" id="IPR013610">
    <property type="entry name" value="ArdC_N"/>
</dbReference>